<accession>A0A8S5MDY6</accession>
<organism evidence="1">
    <name type="scientific">Podoviridae sp. ct7Kl21</name>
    <dbReference type="NCBI Taxonomy" id="2826541"/>
    <lineage>
        <taxon>Viruses</taxon>
        <taxon>Duplodnaviria</taxon>
        <taxon>Heunggongvirae</taxon>
        <taxon>Uroviricota</taxon>
        <taxon>Caudoviricetes</taxon>
    </lineage>
</organism>
<dbReference type="EMBL" id="BK014880">
    <property type="protein sequence ID" value="DAD80147.1"/>
    <property type="molecule type" value="Genomic_DNA"/>
</dbReference>
<proteinExistence type="predicted"/>
<reference evidence="1" key="1">
    <citation type="journal article" date="2021" name="Proc. Natl. Acad. Sci. U.S.A.">
        <title>A Catalog of Tens of Thousands of Viruses from Human Metagenomes Reveals Hidden Associations with Chronic Diseases.</title>
        <authorList>
            <person name="Tisza M.J."/>
            <person name="Buck C.B."/>
        </authorList>
    </citation>
    <scope>NUCLEOTIDE SEQUENCE</scope>
    <source>
        <strain evidence="1">Ct7Kl21</strain>
    </source>
</reference>
<name>A0A8S5MDY6_9CAUD</name>
<protein>
    <submittedName>
        <fullName evidence="1">mRNA interferase EndoA</fullName>
    </submittedName>
</protein>
<sequence length="54" mass="6215">MSNKKNLRRISVRVTAQTAYNLGKLAAMCGHRDLGRVIDKLTREKMISLGEWRK</sequence>
<evidence type="ECO:0000313" key="1">
    <source>
        <dbReference type="EMBL" id="DAD80147.1"/>
    </source>
</evidence>